<name>A0A368PVC0_SETIT</name>
<dbReference type="EMBL" id="CM003529">
    <property type="protein sequence ID" value="RCV09398.1"/>
    <property type="molecule type" value="Genomic_DNA"/>
</dbReference>
<reference evidence="1" key="2">
    <citation type="submission" date="2015-07" db="EMBL/GenBank/DDBJ databases">
        <authorList>
            <person name="Noorani M."/>
        </authorList>
    </citation>
    <scope>NUCLEOTIDE SEQUENCE</scope>
    <source>
        <strain evidence="1">Yugu1</strain>
    </source>
</reference>
<dbReference type="AlphaFoldDB" id="A0A368PVC0"/>
<evidence type="ECO:0000313" key="1">
    <source>
        <dbReference type="EMBL" id="RCV09398.1"/>
    </source>
</evidence>
<reference evidence="1" key="1">
    <citation type="journal article" date="2012" name="Nat. Biotechnol.">
        <title>Reference genome sequence of the model plant Setaria.</title>
        <authorList>
            <person name="Bennetzen J.L."/>
            <person name="Schmutz J."/>
            <person name="Wang H."/>
            <person name="Percifield R."/>
            <person name="Hawkins J."/>
            <person name="Pontaroli A.C."/>
            <person name="Estep M."/>
            <person name="Feng L."/>
            <person name="Vaughn J.N."/>
            <person name="Grimwood J."/>
            <person name="Jenkins J."/>
            <person name="Barry K."/>
            <person name="Lindquist E."/>
            <person name="Hellsten U."/>
            <person name="Deshpande S."/>
            <person name="Wang X."/>
            <person name="Wu X."/>
            <person name="Mitros T."/>
            <person name="Triplett J."/>
            <person name="Yang X."/>
            <person name="Ye C.Y."/>
            <person name="Mauro-Herrera M."/>
            <person name="Wang L."/>
            <person name="Li P."/>
            <person name="Sharma M."/>
            <person name="Sharma R."/>
            <person name="Ronald P.C."/>
            <person name="Panaud O."/>
            <person name="Kellogg E.A."/>
            <person name="Brutnell T.P."/>
            <person name="Doust A.N."/>
            <person name="Tuskan G.A."/>
            <person name="Rokhsar D."/>
            <person name="Devos K.M."/>
        </authorList>
    </citation>
    <scope>NUCLEOTIDE SEQUENCE [LARGE SCALE GENOMIC DNA]</scope>
    <source>
        <strain evidence="1">Yugu1</strain>
    </source>
</reference>
<gene>
    <name evidence="1" type="ORF">SETIT_2G024700v2</name>
</gene>
<organism evidence="1">
    <name type="scientific">Setaria italica</name>
    <name type="common">Foxtail millet</name>
    <name type="synonym">Panicum italicum</name>
    <dbReference type="NCBI Taxonomy" id="4555"/>
    <lineage>
        <taxon>Eukaryota</taxon>
        <taxon>Viridiplantae</taxon>
        <taxon>Streptophyta</taxon>
        <taxon>Embryophyta</taxon>
        <taxon>Tracheophyta</taxon>
        <taxon>Spermatophyta</taxon>
        <taxon>Magnoliopsida</taxon>
        <taxon>Liliopsida</taxon>
        <taxon>Poales</taxon>
        <taxon>Poaceae</taxon>
        <taxon>PACMAD clade</taxon>
        <taxon>Panicoideae</taxon>
        <taxon>Panicodae</taxon>
        <taxon>Paniceae</taxon>
        <taxon>Cenchrinae</taxon>
        <taxon>Setaria</taxon>
    </lineage>
</organism>
<accession>A0A368PVC0</accession>
<protein>
    <submittedName>
        <fullName evidence="1">Uncharacterized protein</fullName>
    </submittedName>
</protein>
<sequence length="116" mass="13056">MARGKLDHCNTTSERAARGELIRRNTTRRQCTASLRPHLPHLDVQHIGSALVGSGVRSVGVDWSNMMATTAWPGDFGCFKLFSLMSQYENFFYCVSSFLMLHKMLSDVPMVNFAKL</sequence>
<proteinExistence type="predicted"/>